<protein>
    <submittedName>
        <fullName evidence="3">Sarcosine oxidase subunit beta</fullName>
    </submittedName>
</protein>
<dbReference type="Proteomes" id="UP001499979">
    <property type="component" value="Unassembled WGS sequence"/>
</dbReference>
<keyword evidence="1" id="KW-0560">Oxidoreductase</keyword>
<organism evidence="3 4">
    <name type="scientific">Nocardioides aquiterrae</name>
    <dbReference type="NCBI Taxonomy" id="203799"/>
    <lineage>
        <taxon>Bacteria</taxon>
        <taxon>Bacillati</taxon>
        <taxon>Actinomycetota</taxon>
        <taxon>Actinomycetes</taxon>
        <taxon>Propionibacteriales</taxon>
        <taxon>Nocardioidaceae</taxon>
        <taxon>Nocardioides</taxon>
    </lineage>
</organism>
<dbReference type="PANTHER" id="PTHR13847">
    <property type="entry name" value="SARCOSINE DEHYDROGENASE-RELATED"/>
    <property type="match status" value="1"/>
</dbReference>
<name>A0ABN1UAZ4_9ACTN</name>
<dbReference type="Pfam" id="PF01266">
    <property type="entry name" value="DAO"/>
    <property type="match status" value="1"/>
</dbReference>
<evidence type="ECO:0000259" key="2">
    <source>
        <dbReference type="Pfam" id="PF01266"/>
    </source>
</evidence>
<keyword evidence="4" id="KW-1185">Reference proteome</keyword>
<dbReference type="InterPro" id="IPR036188">
    <property type="entry name" value="FAD/NAD-bd_sf"/>
</dbReference>
<dbReference type="Gene3D" id="3.50.50.60">
    <property type="entry name" value="FAD/NAD(P)-binding domain"/>
    <property type="match status" value="1"/>
</dbReference>
<evidence type="ECO:0000256" key="1">
    <source>
        <dbReference type="ARBA" id="ARBA00023002"/>
    </source>
</evidence>
<reference evidence="3 4" key="1">
    <citation type="journal article" date="2019" name="Int. J. Syst. Evol. Microbiol.">
        <title>The Global Catalogue of Microorganisms (GCM) 10K type strain sequencing project: providing services to taxonomists for standard genome sequencing and annotation.</title>
        <authorList>
            <consortium name="The Broad Institute Genomics Platform"/>
            <consortium name="The Broad Institute Genome Sequencing Center for Infectious Disease"/>
            <person name="Wu L."/>
            <person name="Ma J."/>
        </authorList>
    </citation>
    <scope>NUCLEOTIDE SEQUENCE [LARGE SCALE GENOMIC DNA]</scope>
    <source>
        <strain evidence="3 4">JCM 11813</strain>
    </source>
</reference>
<comment type="caution">
    <text evidence="3">The sequence shown here is derived from an EMBL/GenBank/DDBJ whole genome shotgun (WGS) entry which is preliminary data.</text>
</comment>
<proteinExistence type="predicted"/>
<dbReference type="SUPFAM" id="SSF51905">
    <property type="entry name" value="FAD/NAD(P)-binding domain"/>
    <property type="match status" value="1"/>
</dbReference>
<dbReference type="PANTHER" id="PTHR13847:SF287">
    <property type="entry name" value="FAD-DEPENDENT OXIDOREDUCTASE DOMAIN-CONTAINING PROTEIN 1"/>
    <property type="match status" value="1"/>
</dbReference>
<feature type="domain" description="FAD dependent oxidoreductase" evidence="2">
    <location>
        <begin position="16"/>
        <end position="358"/>
    </location>
</feature>
<dbReference type="InterPro" id="IPR006076">
    <property type="entry name" value="FAD-dep_OxRdtase"/>
</dbReference>
<gene>
    <name evidence="3" type="ORF">GCM10009606_13580</name>
</gene>
<dbReference type="Gene3D" id="3.30.9.10">
    <property type="entry name" value="D-Amino Acid Oxidase, subunit A, domain 2"/>
    <property type="match status" value="1"/>
</dbReference>
<sequence>MTLPGVAAGPPKAGYDVVVVGAGVQGLATAYELARSGVTDVAVLDRSWPGGGASGRNGEMIRSAFSSREWSQLFDLSLRRFSELSAELDFNILFSPSGYLVLSTTDDELRRQHLVAAKQAEYGVQSEVLDAAEVRRLVPHANPELARGGIFQRRAGFAHHDAVVWGYLRAAARAGVSVFSGVDVHAVLASGGRVTGVRTDHGDIAADVVVNAAGAYSDDLNLTAGVRLPLVKARLEMLVTEPVKPFLRCAVATPHLLGYCHQTARGEFVGGTELPGHDETDSLNTTYHMLRDMATKWVRLFPDLGGVRILRNWAGTVSQAPDLAPVLGEAPGVSGYHLSIAWVYGFMGAPAAGRLLAESIVTGRVDAVMAPFEARRLIEGRSIAESTLVLTTDGRS</sequence>
<evidence type="ECO:0000313" key="3">
    <source>
        <dbReference type="EMBL" id="GAA1134670.1"/>
    </source>
</evidence>
<evidence type="ECO:0000313" key="4">
    <source>
        <dbReference type="Proteomes" id="UP001499979"/>
    </source>
</evidence>
<accession>A0ABN1UAZ4</accession>
<dbReference type="EMBL" id="BAAAJE010000006">
    <property type="protein sequence ID" value="GAA1134670.1"/>
    <property type="molecule type" value="Genomic_DNA"/>
</dbReference>